<dbReference type="VEuPathDB" id="FungiDB:A9K55_000433"/>
<dbReference type="EMBL" id="CP023328">
    <property type="protein sequence ID" value="ATY67152.1"/>
    <property type="molecule type" value="Genomic_DNA"/>
</dbReference>
<protein>
    <submittedName>
        <fullName evidence="2">Uncharacterized protein</fullName>
    </submittedName>
</protein>
<accession>A0A2H4SVM2</accession>
<dbReference type="OrthoDB" id="5153723at2759"/>
<dbReference type="AlphaFoldDB" id="A0A2H4SVM2"/>
<evidence type="ECO:0000256" key="1">
    <source>
        <dbReference type="SAM" id="SignalP"/>
    </source>
</evidence>
<organism evidence="2 3">
    <name type="scientific">Cordyceps militaris</name>
    <name type="common">Caterpillar fungus</name>
    <name type="synonym">Clavaria militaris</name>
    <dbReference type="NCBI Taxonomy" id="73501"/>
    <lineage>
        <taxon>Eukaryota</taxon>
        <taxon>Fungi</taxon>
        <taxon>Dikarya</taxon>
        <taxon>Ascomycota</taxon>
        <taxon>Pezizomycotina</taxon>
        <taxon>Sordariomycetes</taxon>
        <taxon>Hypocreomycetidae</taxon>
        <taxon>Hypocreales</taxon>
        <taxon>Cordycipitaceae</taxon>
        <taxon>Cordyceps</taxon>
    </lineage>
</organism>
<gene>
    <name evidence="2" type="ORF">A9K55_000433</name>
</gene>
<evidence type="ECO:0000313" key="2">
    <source>
        <dbReference type="EMBL" id="ATY67152.1"/>
    </source>
</evidence>
<reference evidence="2 3" key="1">
    <citation type="journal article" date="2017" name="BMC Genomics">
        <title>Chromosome level assembly and secondary metabolite potential of the parasitic fungus Cordyceps militaris.</title>
        <authorList>
            <person name="Kramer G.J."/>
            <person name="Nodwell J.R."/>
        </authorList>
    </citation>
    <scope>NUCLEOTIDE SEQUENCE [LARGE SCALE GENOMIC DNA]</scope>
    <source>
        <strain evidence="2 3">ATCC 34164</strain>
    </source>
</reference>
<sequence length="383" mass="43020">MKLSSLLATALVAPTIVAGYGIRGAAERALYYLLYLAEELLPQDGMELAVGCTGSRTGLNGVANRCYFGEFLKHIEPPNTGYDLDKIMIMGTTNELGTNGLYPGWGRQKELVDGVGDFSESKTAVQIMGDGIEKFDYKKAYRWNPPPEYIVDDFTRWREANPNWSAGMPSGEGITESVFRLKKGRPNMVSITRPGGVPYQKYLNYENLDGISRDPVALDKFQEFFTSLSDHQRRIYDGISELPDDHEHKTRGFKLLDMISWAGDRTVEPRVQDHWSIVVDGKFDPKKPQNEVKGLRHPDKFGPADVVVKTVHGRWGSYEIPDLAKTVEKAIASHRVTDEVQGKELWDTVVQSDVSKEHMNVINDFRDTVGDFHGHSTMIQTVC</sequence>
<feature type="signal peptide" evidence="1">
    <location>
        <begin position="1"/>
        <end position="19"/>
    </location>
</feature>
<feature type="chain" id="PRO_5014170267" evidence="1">
    <location>
        <begin position="20"/>
        <end position="383"/>
    </location>
</feature>
<proteinExistence type="predicted"/>
<name>A0A2H4SVM2_CORMI</name>
<evidence type="ECO:0000313" key="3">
    <source>
        <dbReference type="Proteomes" id="UP000323067"/>
    </source>
</evidence>
<dbReference type="Proteomes" id="UP000323067">
    <property type="component" value="Chromosome i"/>
</dbReference>
<keyword evidence="1" id="KW-0732">Signal</keyword>